<proteinExistence type="predicted"/>
<evidence type="ECO:0008006" key="3">
    <source>
        <dbReference type="Google" id="ProtNLM"/>
    </source>
</evidence>
<dbReference type="Proteomes" id="UP001596138">
    <property type="component" value="Unassembled WGS sequence"/>
</dbReference>
<gene>
    <name evidence="1" type="ORF">ACFQGU_11440</name>
</gene>
<sequence length="260" mass="27598">MTGALSVEQMGHAALLHAGERAALDALTALELRGFTRWSTADVEILVPHGVVVSPLPGVRVHHTRHLDTIDLTTVGGLACVTTARATIDAASRQRGRRRAAGLVLAAVQQGIVTPEGVVDCLARLTKVRFVDTIREAAEHAADGADALTEVTVGALLRRAGLTSFRRQHVLQTPEGVRRYDLAVDLPDGSLLLIEVDGPTHDDPARRAADLAKDAAAVALGHQVLHVPAQVLVCDEVRIVSQFARIRTAAEARFGSGKSQ</sequence>
<organism evidence="1 2">
    <name type="scientific">Longivirga aurantiaca</name>
    <dbReference type="NCBI Taxonomy" id="1837743"/>
    <lineage>
        <taxon>Bacteria</taxon>
        <taxon>Bacillati</taxon>
        <taxon>Actinomycetota</taxon>
        <taxon>Actinomycetes</taxon>
        <taxon>Sporichthyales</taxon>
        <taxon>Sporichthyaceae</taxon>
        <taxon>Longivirga</taxon>
    </lineage>
</organism>
<evidence type="ECO:0000313" key="2">
    <source>
        <dbReference type="Proteomes" id="UP001596138"/>
    </source>
</evidence>
<reference evidence="2" key="1">
    <citation type="journal article" date="2019" name="Int. J. Syst. Evol. Microbiol.">
        <title>The Global Catalogue of Microorganisms (GCM) 10K type strain sequencing project: providing services to taxonomists for standard genome sequencing and annotation.</title>
        <authorList>
            <consortium name="The Broad Institute Genomics Platform"/>
            <consortium name="The Broad Institute Genome Sequencing Center for Infectious Disease"/>
            <person name="Wu L."/>
            <person name="Ma J."/>
        </authorList>
    </citation>
    <scope>NUCLEOTIDE SEQUENCE [LARGE SCALE GENOMIC DNA]</scope>
    <source>
        <strain evidence="2">CGMCC 4.7317</strain>
    </source>
</reference>
<dbReference type="EMBL" id="JBHSTI010000008">
    <property type="protein sequence ID" value="MFC6238493.1"/>
    <property type="molecule type" value="Genomic_DNA"/>
</dbReference>
<keyword evidence="2" id="KW-1185">Reference proteome</keyword>
<comment type="caution">
    <text evidence="1">The sequence shown here is derived from an EMBL/GenBank/DDBJ whole genome shotgun (WGS) entry which is preliminary data.</text>
</comment>
<protein>
    <recommendedName>
        <fullName evidence="3">DUF559 domain-containing protein</fullName>
    </recommendedName>
</protein>
<dbReference type="RefSeq" id="WP_386766753.1">
    <property type="nucleotide sequence ID" value="NZ_JBHSTI010000008.1"/>
</dbReference>
<accession>A0ABW1T374</accession>
<evidence type="ECO:0000313" key="1">
    <source>
        <dbReference type="EMBL" id="MFC6238493.1"/>
    </source>
</evidence>
<name>A0ABW1T374_9ACTN</name>